<comment type="caution">
    <text evidence="1">The sequence shown here is derived from an EMBL/GenBank/DDBJ whole genome shotgun (WGS) entry which is preliminary data.</text>
</comment>
<accession>A0ACC0UC08</accession>
<proteinExistence type="predicted"/>
<evidence type="ECO:0000313" key="2">
    <source>
        <dbReference type="Proteomes" id="UP001207468"/>
    </source>
</evidence>
<protein>
    <submittedName>
        <fullName evidence="1">Uncharacterized protein</fullName>
    </submittedName>
</protein>
<dbReference type="Proteomes" id="UP001207468">
    <property type="component" value="Unassembled WGS sequence"/>
</dbReference>
<evidence type="ECO:0000313" key="1">
    <source>
        <dbReference type="EMBL" id="KAI9509253.1"/>
    </source>
</evidence>
<keyword evidence="2" id="KW-1185">Reference proteome</keyword>
<name>A0ACC0UC08_9AGAM</name>
<gene>
    <name evidence="1" type="ORF">F5148DRAFT_779342</name>
</gene>
<reference evidence="1" key="1">
    <citation type="submission" date="2021-03" db="EMBL/GenBank/DDBJ databases">
        <title>Evolutionary priming and transition to the ectomycorrhizal habit in an iconic lineage of mushroom-forming fungi: is preadaptation a requirement?</title>
        <authorList>
            <consortium name="DOE Joint Genome Institute"/>
            <person name="Looney B.P."/>
            <person name="Miyauchi S."/>
            <person name="Morin E."/>
            <person name="Drula E."/>
            <person name="Courty P.E."/>
            <person name="Chicoki N."/>
            <person name="Fauchery L."/>
            <person name="Kohler A."/>
            <person name="Kuo A."/>
            <person name="LaButti K."/>
            <person name="Pangilinan J."/>
            <person name="Lipzen A."/>
            <person name="Riley R."/>
            <person name="Andreopoulos W."/>
            <person name="He G."/>
            <person name="Johnson J."/>
            <person name="Barry K.W."/>
            <person name="Grigoriev I.V."/>
            <person name="Nagy L."/>
            <person name="Hibbett D."/>
            <person name="Henrissat B."/>
            <person name="Matheny P.B."/>
            <person name="Labbe J."/>
            <person name="Martin A.F."/>
        </authorList>
    </citation>
    <scope>NUCLEOTIDE SEQUENCE</scope>
    <source>
        <strain evidence="1">BPL698</strain>
    </source>
</reference>
<dbReference type="EMBL" id="JAGFNK010000068">
    <property type="protein sequence ID" value="KAI9509253.1"/>
    <property type="molecule type" value="Genomic_DNA"/>
</dbReference>
<organism evidence="1 2">
    <name type="scientific">Russula earlei</name>
    <dbReference type="NCBI Taxonomy" id="71964"/>
    <lineage>
        <taxon>Eukaryota</taxon>
        <taxon>Fungi</taxon>
        <taxon>Dikarya</taxon>
        <taxon>Basidiomycota</taxon>
        <taxon>Agaricomycotina</taxon>
        <taxon>Agaricomycetes</taxon>
        <taxon>Russulales</taxon>
        <taxon>Russulaceae</taxon>
        <taxon>Russula</taxon>
    </lineage>
</organism>
<sequence>MELRRILLCCIAFSRYSTLSPSLTDPARSTHLFILILCLHPPHTLFSKVLFYRFITCNTYPFSHRRRVCLKDSPLSSSLRSRSFRNCVDERRNYGAQSKIGSFGAEIFDDGMVRHRRRIPWLSAGS</sequence>